<protein>
    <submittedName>
        <fullName evidence="1">Uncharacterized protein</fullName>
    </submittedName>
</protein>
<gene>
    <name evidence="1" type="ORF">Q8791_23485</name>
</gene>
<dbReference type="Proteomes" id="UP001356095">
    <property type="component" value="Unassembled WGS sequence"/>
</dbReference>
<comment type="caution">
    <text evidence="1">The sequence shown here is derived from an EMBL/GenBank/DDBJ whole genome shotgun (WGS) entry which is preliminary data.</text>
</comment>
<accession>A0ABU7KE42</accession>
<proteinExistence type="predicted"/>
<organism evidence="1 2">
    <name type="scientific">Nocardiopsis codii</name>
    <dbReference type="NCBI Taxonomy" id="3065942"/>
    <lineage>
        <taxon>Bacteria</taxon>
        <taxon>Bacillati</taxon>
        <taxon>Actinomycetota</taxon>
        <taxon>Actinomycetes</taxon>
        <taxon>Streptosporangiales</taxon>
        <taxon>Nocardiopsidaceae</taxon>
        <taxon>Nocardiopsis</taxon>
    </lineage>
</organism>
<dbReference type="RefSeq" id="WP_330093953.1">
    <property type="nucleotide sequence ID" value="NZ_JAUZMY010000026.1"/>
</dbReference>
<sequence length="92" mass="9151">MATEGYMSEFQGRLRSAGSAEELADLLGDTGGETPSTVAWSAVTGKPSTFPPTIGTTASTAAAGNHTHANLATADALSALAARVQALEDAAS</sequence>
<evidence type="ECO:0000313" key="1">
    <source>
        <dbReference type="EMBL" id="MEE2040184.1"/>
    </source>
</evidence>
<keyword evidence="2" id="KW-1185">Reference proteome</keyword>
<dbReference type="EMBL" id="JAUZMY010000026">
    <property type="protein sequence ID" value="MEE2040184.1"/>
    <property type="molecule type" value="Genomic_DNA"/>
</dbReference>
<reference evidence="1 2" key="1">
    <citation type="submission" date="2023-08" db="EMBL/GenBank/DDBJ databases">
        <authorList>
            <person name="Girao M."/>
            <person name="Carvalho M.F."/>
        </authorList>
    </citation>
    <scope>NUCLEOTIDE SEQUENCE [LARGE SCALE GENOMIC DNA]</scope>
    <source>
        <strain evidence="1 2">CT-R113</strain>
    </source>
</reference>
<name>A0ABU7KE42_9ACTN</name>
<evidence type="ECO:0000313" key="2">
    <source>
        <dbReference type="Proteomes" id="UP001356095"/>
    </source>
</evidence>